<evidence type="ECO:0000313" key="1">
    <source>
        <dbReference type="EMBL" id="RCK64841.1"/>
    </source>
</evidence>
<reference evidence="1 2" key="1">
    <citation type="submission" date="2018-06" db="EMBL/GenBank/DDBJ databases">
        <title>Whole genome sequencing of Candida tropicalis (genome annotated by CSBL at Korea University).</title>
        <authorList>
            <person name="Ahn J."/>
        </authorList>
    </citation>
    <scope>NUCLEOTIDE SEQUENCE [LARGE SCALE GENOMIC DNA]</scope>
    <source>
        <strain evidence="1 2">ATCC 20962</strain>
    </source>
</reference>
<sequence>MTLTVRVAQSLSGSPVTVTADVRGFPRVSLLFNKQLLELDHKDKDQRVKKMFQISSFSHSSVIPIRYT</sequence>
<protein>
    <submittedName>
        <fullName evidence="1">Uncharacterized protein</fullName>
    </submittedName>
</protein>
<dbReference type="EMBL" id="QLNQ01000021">
    <property type="protein sequence ID" value="RCK64841.1"/>
    <property type="molecule type" value="Genomic_DNA"/>
</dbReference>
<organism evidence="1 2">
    <name type="scientific">Candida viswanathii</name>
    <dbReference type="NCBI Taxonomy" id="5486"/>
    <lineage>
        <taxon>Eukaryota</taxon>
        <taxon>Fungi</taxon>
        <taxon>Dikarya</taxon>
        <taxon>Ascomycota</taxon>
        <taxon>Saccharomycotina</taxon>
        <taxon>Pichiomycetes</taxon>
        <taxon>Debaryomycetaceae</taxon>
        <taxon>Candida/Lodderomyces clade</taxon>
        <taxon>Candida</taxon>
    </lineage>
</organism>
<dbReference type="AlphaFoldDB" id="A0A367YIJ6"/>
<evidence type="ECO:0000313" key="2">
    <source>
        <dbReference type="Proteomes" id="UP000253472"/>
    </source>
</evidence>
<comment type="caution">
    <text evidence="1">The sequence shown here is derived from an EMBL/GenBank/DDBJ whole genome shotgun (WGS) entry which is preliminary data.</text>
</comment>
<accession>A0A367YIJ6</accession>
<proteinExistence type="predicted"/>
<name>A0A367YIJ6_9ASCO</name>
<gene>
    <name evidence="1" type="ORF">Cantr_00805</name>
</gene>
<dbReference type="Proteomes" id="UP000253472">
    <property type="component" value="Unassembled WGS sequence"/>
</dbReference>
<keyword evidence="2" id="KW-1185">Reference proteome</keyword>